<evidence type="ECO:0000313" key="1">
    <source>
        <dbReference type="EMBL" id="MWV44876.1"/>
    </source>
</evidence>
<accession>A0A7X3IK22</accession>
<comment type="caution">
    <text evidence="1">The sequence shown here is derived from an EMBL/GenBank/DDBJ whole genome shotgun (WGS) entry which is preliminary data.</text>
</comment>
<dbReference type="EMBL" id="WUBI01000002">
    <property type="protein sequence ID" value="MWV44876.1"/>
    <property type="molecule type" value="Genomic_DNA"/>
</dbReference>
<dbReference type="Proteomes" id="UP000460318">
    <property type="component" value="Unassembled WGS sequence"/>
</dbReference>
<dbReference type="AlphaFoldDB" id="A0A7X3IK22"/>
<name>A0A7X3IK22_9BACL</name>
<gene>
    <name evidence="1" type="ORF">GRF59_14740</name>
</gene>
<proteinExistence type="predicted"/>
<organism evidence="1 2">
    <name type="scientific">Paenibacillus dendrobii</name>
    <dbReference type="NCBI Taxonomy" id="2691084"/>
    <lineage>
        <taxon>Bacteria</taxon>
        <taxon>Bacillati</taxon>
        <taxon>Bacillota</taxon>
        <taxon>Bacilli</taxon>
        <taxon>Bacillales</taxon>
        <taxon>Paenibacillaceae</taxon>
        <taxon>Paenibacillus</taxon>
    </lineage>
</organism>
<evidence type="ECO:0000313" key="2">
    <source>
        <dbReference type="Proteomes" id="UP000460318"/>
    </source>
</evidence>
<protein>
    <submittedName>
        <fullName evidence="1">Uncharacterized protein</fullName>
    </submittedName>
</protein>
<sequence>MPIRYTSRGFPVFTEFHSKYNGDVCIVESSFATEHCVWIQFDEHANEPIRREALHVNKEEARKIVEALQEFIKSE</sequence>
<reference evidence="1 2" key="1">
    <citation type="submission" date="2019-12" db="EMBL/GenBank/DDBJ databases">
        <title>Paenibacillus sp. nov., an endophytic bacterium isolated from the stem of Dendrobium.</title>
        <authorList>
            <person name="Zhao R."/>
        </authorList>
    </citation>
    <scope>NUCLEOTIDE SEQUENCE [LARGE SCALE GENOMIC DNA]</scope>
    <source>
        <strain evidence="1 2">HJL G12</strain>
    </source>
</reference>
<keyword evidence="2" id="KW-1185">Reference proteome</keyword>